<dbReference type="AlphaFoldDB" id="A0A1I4JZH7"/>
<dbReference type="Proteomes" id="UP000198565">
    <property type="component" value="Unassembled WGS sequence"/>
</dbReference>
<dbReference type="EMBL" id="FOTR01000003">
    <property type="protein sequence ID" value="SFL71912.1"/>
    <property type="molecule type" value="Genomic_DNA"/>
</dbReference>
<keyword evidence="1" id="KW-1133">Transmembrane helix</keyword>
<evidence type="ECO:0000313" key="2">
    <source>
        <dbReference type="EMBL" id="SFL71912.1"/>
    </source>
</evidence>
<evidence type="ECO:0000313" key="3">
    <source>
        <dbReference type="Proteomes" id="UP000198565"/>
    </source>
</evidence>
<feature type="transmembrane region" description="Helical" evidence="1">
    <location>
        <begin position="63"/>
        <end position="82"/>
    </location>
</feature>
<keyword evidence="3" id="KW-1185">Reference proteome</keyword>
<reference evidence="3" key="1">
    <citation type="submission" date="2016-10" db="EMBL/GenBank/DDBJ databases">
        <authorList>
            <person name="Varghese N."/>
            <person name="Submissions S."/>
        </authorList>
    </citation>
    <scope>NUCLEOTIDE SEQUENCE [LARGE SCALE GENOMIC DNA]</scope>
    <source>
        <strain evidence="3">CGMCC 1.4250</strain>
    </source>
</reference>
<evidence type="ECO:0008006" key="4">
    <source>
        <dbReference type="Google" id="ProtNLM"/>
    </source>
</evidence>
<gene>
    <name evidence="2" type="ORF">SAMN04487943_103269</name>
</gene>
<keyword evidence="1" id="KW-0812">Transmembrane</keyword>
<feature type="transmembrane region" description="Helical" evidence="1">
    <location>
        <begin position="88"/>
        <end position="110"/>
    </location>
</feature>
<dbReference type="RefSeq" id="WP_091482888.1">
    <property type="nucleotide sequence ID" value="NZ_FOTR01000003.1"/>
</dbReference>
<sequence length="194" mass="22831">MKIFMSIIFLVFIGYHVYRLIQVLIKMKQDVILPITDEEFASIRTSQRKELNLPTYSAQKAGIIIYSLILLFLIITFGNATLSSEFDLSLYPLLFIPLLHSYDFFDLFVVRDDGILRGTSFVAWDKIKSFEFVRIDINHKNYGYSQEVNDKYELRIKSKFCTIRCIVMTDEMKERLTRVLEEQVSSNERIVLKN</sequence>
<feature type="transmembrane region" description="Helical" evidence="1">
    <location>
        <begin position="6"/>
        <end position="25"/>
    </location>
</feature>
<evidence type="ECO:0000256" key="1">
    <source>
        <dbReference type="SAM" id="Phobius"/>
    </source>
</evidence>
<keyword evidence="1" id="KW-0472">Membrane</keyword>
<organism evidence="2 3">
    <name type="scientific">Gracilibacillus orientalis</name>
    <dbReference type="NCBI Taxonomy" id="334253"/>
    <lineage>
        <taxon>Bacteria</taxon>
        <taxon>Bacillati</taxon>
        <taxon>Bacillota</taxon>
        <taxon>Bacilli</taxon>
        <taxon>Bacillales</taxon>
        <taxon>Bacillaceae</taxon>
        <taxon>Gracilibacillus</taxon>
    </lineage>
</organism>
<name>A0A1I4JZH7_9BACI</name>
<proteinExistence type="predicted"/>
<dbReference type="OrthoDB" id="2436848at2"/>
<accession>A0A1I4JZH7</accession>
<protein>
    <recommendedName>
        <fullName evidence="4">DUF5673 domain-containing protein</fullName>
    </recommendedName>
</protein>